<evidence type="ECO:0000256" key="2">
    <source>
        <dbReference type="SAM" id="SignalP"/>
    </source>
</evidence>
<dbReference type="GeneID" id="64968162"/>
<gene>
    <name evidence="3" type="ORF">APUU_10985A</name>
</gene>
<dbReference type="EMBL" id="AP024443">
    <property type="protein sequence ID" value="BCS18157.1"/>
    <property type="molecule type" value="Genomic_DNA"/>
</dbReference>
<keyword evidence="4" id="KW-1185">Reference proteome</keyword>
<evidence type="ECO:0000313" key="3">
    <source>
        <dbReference type="EMBL" id="BCS18157.1"/>
    </source>
</evidence>
<dbReference type="KEGG" id="apuu:APUU_10985A"/>
<dbReference type="RefSeq" id="XP_041550351.1">
    <property type="nucleotide sequence ID" value="XM_041706873.1"/>
</dbReference>
<feature type="signal peptide" evidence="2">
    <location>
        <begin position="1"/>
        <end position="19"/>
    </location>
</feature>
<dbReference type="AlphaFoldDB" id="A0A7R7XB34"/>
<sequence>MPHITLSLLLFGALISAQSHRLIPGFPTEAGYTGELVPRRLFDNFSECTASDTCSECFGLGYVLCDDAGCFNPDDGEQCCKGGGMCVGRDDSCCEDGAGKAGKDGVVSTSSSSDDDDDDDDDDDNSDALFCDATMTGEECCSQGGKDIHWCSGEFPANQCYDATETTCCEDGHVCAGEDCCDIVVPFWYKGSNELPVGFEADDAVGFWDGEDFEFEPKFDGYFWT</sequence>
<dbReference type="Proteomes" id="UP000654913">
    <property type="component" value="Chromosome 1"/>
</dbReference>
<name>A0A7R7XB34_9EURO</name>
<reference evidence="3" key="2">
    <citation type="submission" date="2021-02" db="EMBL/GenBank/DDBJ databases">
        <title>Aspergillus puulaauensis MK2 genome sequence.</title>
        <authorList>
            <person name="Futagami T."/>
            <person name="Mori K."/>
            <person name="Kadooka C."/>
            <person name="Tanaka T."/>
        </authorList>
    </citation>
    <scope>NUCLEOTIDE SEQUENCE</scope>
    <source>
        <strain evidence="3">MK2</strain>
    </source>
</reference>
<proteinExistence type="predicted"/>
<feature type="chain" id="PRO_5031486313" evidence="2">
    <location>
        <begin position="20"/>
        <end position="225"/>
    </location>
</feature>
<evidence type="ECO:0000256" key="1">
    <source>
        <dbReference type="SAM" id="MobiDB-lite"/>
    </source>
</evidence>
<accession>A0A7R7XB34</accession>
<dbReference type="OrthoDB" id="5409186at2759"/>
<feature type="compositionally biased region" description="Acidic residues" evidence="1">
    <location>
        <begin position="113"/>
        <end position="123"/>
    </location>
</feature>
<organism evidence="3 4">
    <name type="scientific">Aspergillus puulaauensis</name>
    <dbReference type="NCBI Taxonomy" id="1220207"/>
    <lineage>
        <taxon>Eukaryota</taxon>
        <taxon>Fungi</taxon>
        <taxon>Dikarya</taxon>
        <taxon>Ascomycota</taxon>
        <taxon>Pezizomycotina</taxon>
        <taxon>Eurotiomycetes</taxon>
        <taxon>Eurotiomycetidae</taxon>
        <taxon>Eurotiales</taxon>
        <taxon>Aspergillaceae</taxon>
        <taxon>Aspergillus</taxon>
    </lineage>
</organism>
<protein>
    <submittedName>
        <fullName evidence="3">Uncharacterized protein</fullName>
    </submittedName>
</protein>
<reference evidence="3" key="1">
    <citation type="submission" date="2021-01" db="EMBL/GenBank/DDBJ databases">
        <authorList>
            <consortium name="Aspergillus puulaauensis MK2 genome sequencing consortium"/>
            <person name="Kazuki M."/>
            <person name="Futagami T."/>
        </authorList>
    </citation>
    <scope>NUCLEOTIDE SEQUENCE</scope>
    <source>
        <strain evidence="3">MK2</strain>
    </source>
</reference>
<evidence type="ECO:0000313" key="4">
    <source>
        <dbReference type="Proteomes" id="UP000654913"/>
    </source>
</evidence>
<feature type="region of interest" description="Disordered" evidence="1">
    <location>
        <begin position="98"/>
        <end position="123"/>
    </location>
</feature>
<keyword evidence="2" id="KW-0732">Signal</keyword>